<evidence type="ECO:0000313" key="5">
    <source>
        <dbReference type="EMBL" id="MFD0689763.1"/>
    </source>
</evidence>
<dbReference type="PANTHER" id="PTHR43343">
    <property type="entry name" value="PEPTIDASE S12"/>
    <property type="match status" value="1"/>
</dbReference>
<dbReference type="EMBL" id="JBHTGP010000018">
    <property type="protein sequence ID" value="MFD0689763.1"/>
    <property type="molecule type" value="Genomic_DNA"/>
</dbReference>
<dbReference type="InterPro" id="IPR043504">
    <property type="entry name" value="Peptidase_S1_PA_chymotrypsin"/>
</dbReference>
<comment type="caution">
    <text evidence="5">The sequence shown here is derived from an EMBL/GenBank/DDBJ whole genome shotgun (WGS) entry which is preliminary data.</text>
</comment>
<sequence length="324" mass="32251">MSYPPQADSRYDAEWMTAPYGLRDDVRYGMDDQRVSGYPSAPSPRAWPQDDRVGRPMPSDPWASSGFDEPRRGGGGVGRGVVAAVLAALVAGAAAGAVAGRLTAGTPAPATSSVSATGGAGAGGDLSGVAARVQPSVVSIEVRSGNSGATGSGFVIDRRGHLLTNAHVIQGGRQVTVVLANRRRVAARVVGADRAADLAVLAIPAGRSPAPLAFGRSADVRVGEPVLALGSPLGLQGTVTSGIVSALNRRVRMGGGAGGTALQTDASINPGNSGGPLVNARGEVIGVDTAIATLAQGENSGSIGIGFAIPADQAKQGAQRLTGP</sequence>
<dbReference type="EC" id="3.4.21.-" evidence="5"/>
<keyword evidence="3 5" id="KW-0378">Hydrolase</keyword>
<dbReference type="RefSeq" id="WP_207399969.1">
    <property type="nucleotide sequence ID" value="NZ_CAACUY010000092.1"/>
</dbReference>
<evidence type="ECO:0000256" key="2">
    <source>
        <dbReference type="ARBA" id="ARBA00022670"/>
    </source>
</evidence>
<gene>
    <name evidence="5" type="ORF">ACFQZM_35110</name>
</gene>
<evidence type="ECO:0000256" key="1">
    <source>
        <dbReference type="ARBA" id="ARBA00010541"/>
    </source>
</evidence>
<evidence type="ECO:0000256" key="3">
    <source>
        <dbReference type="ARBA" id="ARBA00022801"/>
    </source>
</evidence>
<dbReference type="InterPro" id="IPR001940">
    <property type="entry name" value="Peptidase_S1C"/>
</dbReference>
<feature type="region of interest" description="Disordered" evidence="4">
    <location>
        <begin position="31"/>
        <end position="74"/>
    </location>
</feature>
<dbReference type="SUPFAM" id="SSF50494">
    <property type="entry name" value="Trypsin-like serine proteases"/>
    <property type="match status" value="1"/>
</dbReference>
<dbReference type="Proteomes" id="UP001597063">
    <property type="component" value="Unassembled WGS sequence"/>
</dbReference>
<reference evidence="6" key="1">
    <citation type="journal article" date="2019" name="Int. J. Syst. Evol. Microbiol.">
        <title>The Global Catalogue of Microorganisms (GCM) 10K type strain sequencing project: providing services to taxonomists for standard genome sequencing and annotation.</title>
        <authorList>
            <consortium name="The Broad Institute Genomics Platform"/>
            <consortium name="The Broad Institute Genome Sequencing Center for Infectious Disease"/>
            <person name="Wu L."/>
            <person name="Ma J."/>
        </authorList>
    </citation>
    <scope>NUCLEOTIDE SEQUENCE [LARGE SCALE GENOMIC DNA]</scope>
    <source>
        <strain evidence="6">JCM 9371</strain>
    </source>
</reference>
<keyword evidence="6" id="KW-1185">Reference proteome</keyword>
<proteinExistence type="inferred from homology"/>
<organism evidence="5 6">
    <name type="scientific">Actinomadura fibrosa</name>
    <dbReference type="NCBI Taxonomy" id="111802"/>
    <lineage>
        <taxon>Bacteria</taxon>
        <taxon>Bacillati</taxon>
        <taxon>Actinomycetota</taxon>
        <taxon>Actinomycetes</taxon>
        <taxon>Streptosporangiales</taxon>
        <taxon>Thermomonosporaceae</taxon>
        <taxon>Actinomadura</taxon>
    </lineage>
</organism>
<keyword evidence="2 5" id="KW-0645">Protease</keyword>
<evidence type="ECO:0000256" key="4">
    <source>
        <dbReference type="SAM" id="MobiDB-lite"/>
    </source>
</evidence>
<dbReference type="GO" id="GO:0006508">
    <property type="term" value="P:proteolysis"/>
    <property type="evidence" value="ECO:0007669"/>
    <property type="project" value="UniProtKB-KW"/>
</dbReference>
<dbReference type="Gene3D" id="2.40.10.10">
    <property type="entry name" value="Trypsin-like serine proteases"/>
    <property type="match status" value="2"/>
</dbReference>
<dbReference type="InterPro" id="IPR009003">
    <property type="entry name" value="Peptidase_S1_PA"/>
</dbReference>
<protein>
    <submittedName>
        <fullName evidence="5">S1C family serine protease</fullName>
        <ecNumber evidence="5">3.4.21.-</ecNumber>
    </submittedName>
</protein>
<evidence type="ECO:0000313" key="6">
    <source>
        <dbReference type="Proteomes" id="UP001597063"/>
    </source>
</evidence>
<dbReference type="InterPro" id="IPR051201">
    <property type="entry name" value="Chloro_Bact_Ser_Proteases"/>
</dbReference>
<name>A0ABW2XU24_9ACTN</name>
<dbReference type="PRINTS" id="PR00834">
    <property type="entry name" value="PROTEASES2C"/>
</dbReference>
<comment type="similarity">
    <text evidence="1">Belongs to the peptidase S1C family.</text>
</comment>
<dbReference type="GO" id="GO:0008233">
    <property type="term" value="F:peptidase activity"/>
    <property type="evidence" value="ECO:0007669"/>
    <property type="project" value="UniProtKB-KW"/>
</dbReference>
<dbReference type="PANTHER" id="PTHR43343:SF3">
    <property type="entry name" value="PROTEASE DO-LIKE 8, CHLOROPLASTIC"/>
    <property type="match status" value="1"/>
</dbReference>
<accession>A0ABW2XU24</accession>
<dbReference type="Pfam" id="PF13365">
    <property type="entry name" value="Trypsin_2"/>
    <property type="match status" value="1"/>
</dbReference>